<dbReference type="GeneID" id="80019695"/>
<dbReference type="KEGG" id="vg:80019695"/>
<dbReference type="EMBL" id="OK040790">
    <property type="protein sequence ID" value="UDL15846.1"/>
    <property type="molecule type" value="Genomic_DNA"/>
</dbReference>
<gene>
    <name evidence="1" type="primary">55</name>
    <name evidence="1" type="ORF">SEA_PUMPERNICKEL_55</name>
</gene>
<sequence length="131" mass="14533">MTTTELPTEPGVYRGREGDFFLLSSTSRVWRQIFDDFSGVASGILSPEYMLNRLPLTGFPGTEQAPAPAATSDPVSSRYTPLTGSWGVAMFGDMDDVINYYEDKALAFGSVEKQYGDILVRFLDGRWVEVM</sequence>
<organism evidence="1 2">
    <name type="scientific">Microbacterium phage Pumpernickel</name>
    <dbReference type="NCBI Taxonomy" id="2885983"/>
    <lineage>
        <taxon>Viruses</taxon>
        <taxon>Duplodnaviria</taxon>
        <taxon>Heunggongvirae</taxon>
        <taxon>Uroviricota</taxon>
        <taxon>Caudoviricetes</taxon>
        <taxon>Pumpernickelvirus</taxon>
        <taxon>Pumpernickelvirus pumpernickel</taxon>
    </lineage>
</organism>
<protein>
    <submittedName>
        <fullName evidence="1">Uncharacterized protein</fullName>
    </submittedName>
</protein>
<accession>A0AAE8Y8D2</accession>
<dbReference type="RefSeq" id="YP_010755086.1">
    <property type="nucleotide sequence ID" value="NC_073468.1"/>
</dbReference>
<evidence type="ECO:0000313" key="2">
    <source>
        <dbReference type="Proteomes" id="UP000827768"/>
    </source>
</evidence>
<evidence type="ECO:0000313" key="1">
    <source>
        <dbReference type="EMBL" id="UDL15846.1"/>
    </source>
</evidence>
<name>A0AAE8Y8D2_9CAUD</name>
<reference evidence="1" key="1">
    <citation type="submission" date="2021-09" db="EMBL/GenBank/DDBJ databases">
        <authorList>
            <person name="Andersen S.H."/>
            <person name="Beall E.A."/>
            <person name="Cappelle B."/>
            <person name="Falteisek K.J."/>
            <person name="Fenske B.A."/>
            <person name="Gansluckner N.W."/>
            <person name="Gilbertson S.M."/>
            <person name="Krings K.J."/>
            <person name="Mobeck M."/>
            <person name="Odeku J.O."/>
            <person name="Poncelet M.E."/>
            <person name="Rohr J.R."/>
            <person name="Rolands L."/>
            <person name="Whipple C.D."/>
            <person name="Whipple E.M."/>
            <person name="Spring A.M."/>
            <person name="Klyczek K."/>
            <person name="Garlena R.A."/>
            <person name="Russell D.A."/>
            <person name="Pope W.H."/>
            <person name="Jacobs-Sera D."/>
            <person name="Hatfull G.F."/>
        </authorList>
    </citation>
    <scope>NUCLEOTIDE SEQUENCE</scope>
</reference>
<dbReference type="Proteomes" id="UP000827768">
    <property type="component" value="Segment"/>
</dbReference>
<keyword evidence="2" id="KW-1185">Reference proteome</keyword>
<proteinExistence type="predicted"/>